<sequence>MDLLPYGQSLVPSCRSLKRRLQQSYKSVNIVGRKPVPPTHLIVRQVRLLSVNLPEFSRSAVSDQVNVGRLCCG</sequence>
<name>A0A9D4LN30_DREPO</name>
<evidence type="ECO:0000313" key="1">
    <source>
        <dbReference type="EMBL" id="KAH3859721.1"/>
    </source>
</evidence>
<gene>
    <name evidence="1" type="ORF">DPMN_102544</name>
</gene>
<organism evidence="1 2">
    <name type="scientific">Dreissena polymorpha</name>
    <name type="common">Zebra mussel</name>
    <name type="synonym">Mytilus polymorpha</name>
    <dbReference type="NCBI Taxonomy" id="45954"/>
    <lineage>
        <taxon>Eukaryota</taxon>
        <taxon>Metazoa</taxon>
        <taxon>Spiralia</taxon>
        <taxon>Lophotrochozoa</taxon>
        <taxon>Mollusca</taxon>
        <taxon>Bivalvia</taxon>
        <taxon>Autobranchia</taxon>
        <taxon>Heteroconchia</taxon>
        <taxon>Euheterodonta</taxon>
        <taxon>Imparidentia</taxon>
        <taxon>Neoheterodontei</taxon>
        <taxon>Myida</taxon>
        <taxon>Dreissenoidea</taxon>
        <taxon>Dreissenidae</taxon>
        <taxon>Dreissena</taxon>
    </lineage>
</organism>
<protein>
    <submittedName>
        <fullName evidence="1">Uncharacterized protein</fullName>
    </submittedName>
</protein>
<reference evidence="1" key="2">
    <citation type="submission" date="2020-11" db="EMBL/GenBank/DDBJ databases">
        <authorList>
            <person name="McCartney M.A."/>
            <person name="Auch B."/>
            <person name="Kono T."/>
            <person name="Mallez S."/>
            <person name="Becker A."/>
            <person name="Gohl D.M."/>
            <person name="Silverstein K.A.T."/>
            <person name="Koren S."/>
            <person name="Bechman K.B."/>
            <person name="Herman A."/>
            <person name="Abrahante J.E."/>
            <person name="Garbe J."/>
        </authorList>
    </citation>
    <scope>NUCLEOTIDE SEQUENCE</scope>
    <source>
        <strain evidence="1">Duluth1</strain>
        <tissue evidence="1">Whole animal</tissue>
    </source>
</reference>
<dbReference type="Proteomes" id="UP000828390">
    <property type="component" value="Unassembled WGS sequence"/>
</dbReference>
<reference evidence="1" key="1">
    <citation type="journal article" date="2019" name="bioRxiv">
        <title>The Genome of the Zebra Mussel, Dreissena polymorpha: A Resource for Invasive Species Research.</title>
        <authorList>
            <person name="McCartney M.A."/>
            <person name="Auch B."/>
            <person name="Kono T."/>
            <person name="Mallez S."/>
            <person name="Zhang Y."/>
            <person name="Obille A."/>
            <person name="Becker A."/>
            <person name="Abrahante J.E."/>
            <person name="Garbe J."/>
            <person name="Badalamenti J.P."/>
            <person name="Herman A."/>
            <person name="Mangelson H."/>
            <person name="Liachko I."/>
            <person name="Sullivan S."/>
            <person name="Sone E.D."/>
            <person name="Koren S."/>
            <person name="Silverstein K.A.T."/>
            <person name="Beckman K.B."/>
            <person name="Gohl D.M."/>
        </authorList>
    </citation>
    <scope>NUCLEOTIDE SEQUENCE</scope>
    <source>
        <strain evidence="1">Duluth1</strain>
        <tissue evidence="1">Whole animal</tissue>
    </source>
</reference>
<dbReference type="EMBL" id="JAIWYP010000003">
    <property type="protein sequence ID" value="KAH3859721.1"/>
    <property type="molecule type" value="Genomic_DNA"/>
</dbReference>
<comment type="caution">
    <text evidence="1">The sequence shown here is derived from an EMBL/GenBank/DDBJ whole genome shotgun (WGS) entry which is preliminary data.</text>
</comment>
<evidence type="ECO:0000313" key="2">
    <source>
        <dbReference type="Proteomes" id="UP000828390"/>
    </source>
</evidence>
<accession>A0A9D4LN30</accession>
<proteinExistence type="predicted"/>
<keyword evidence="2" id="KW-1185">Reference proteome</keyword>
<dbReference type="AlphaFoldDB" id="A0A9D4LN30"/>